<comment type="caution">
    <text evidence="2">The sequence shown here is derived from an EMBL/GenBank/DDBJ whole genome shotgun (WGS) entry which is preliminary data.</text>
</comment>
<dbReference type="RefSeq" id="WP_343890781.1">
    <property type="nucleotide sequence ID" value="NZ_BAAAEH010000035.1"/>
</dbReference>
<organism evidence="2 3">
    <name type="scientific">Sphingomonas oligophenolica</name>
    <dbReference type="NCBI Taxonomy" id="301154"/>
    <lineage>
        <taxon>Bacteria</taxon>
        <taxon>Pseudomonadati</taxon>
        <taxon>Pseudomonadota</taxon>
        <taxon>Alphaproteobacteria</taxon>
        <taxon>Sphingomonadales</taxon>
        <taxon>Sphingomonadaceae</taxon>
        <taxon>Sphingomonas</taxon>
    </lineage>
</organism>
<evidence type="ECO:0000313" key="2">
    <source>
        <dbReference type="EMBL" id="MEN2788770.1"/>
    </source>
</evidence>
<dbReference type="Proteomes" id="UP001419910">
    <property type="component" value="Unassembled WGS sequence"/>
</dbReference>
<evidence type="ECO:0000313" key="3">
    <source>
        <dbReference type="Proteomes" id="UP001419910"/>
    </source>
</evidence>
<sequence>MRNWNLMLLVAALTAGPALASDTSANPSTVSATGEGGWEIICHVNTGGGDDTVRILNSGKGSFSLAAARGASCSFTKPGKTALTILIQSTTLRCPFKSTESDACKQTFEKGAAGSFDLKPKPAH</sequence>
<gene>
    <name evidence="2" type="ORF">ABC974_03960</name>
</gene>
<keyword evidence="3" id="KW-1185">Reference proteome</keyword>
<evidence type="ECO:0000256" key="1">
    <source>
        <dbReference type="SAM" id="SignalP"/>
    </source>
</evidence>
<feature type="chain" id="PRO_5045963532" description="DUF3617 family protein" evidence="1">
    <location>
        <begin position="21"/>
        <end position="124"/>
    </location>
</feature>
<evidence type="ECO:0008006" key="4">
    <source>
        <dbReference type="Google" id="ProtNLM"/>
    </source>
</evidence>
<protein>
    <recommendedName>
        <fullName evidence="4">DUF3617 family protein</fullName>
    </recommendedName>
</protein>
<accession>A0ABU9XYY2</accession>
<feature type="signal peptide" evidence="1">
    <location>
        <begin position="1"/>
        <end position="20"/>
    </location>
</feature>
<reference evidence="2 3" key="1">
    <citation type="submission" date="2024-05" db="EMBL/GenBank/DDBJ databases">
        <authorList>
            <person name="Liu Q."/>
            <person name="Xin Y.-H."/>
        </authorList>
    </citation>
    <scope>NUCLEOTIDE SEQUENCE [LARGE SCALE GENOMIC DNA]</scope>
    <source>
        <strain evidence="2 3">CGMCC 1.10181</strain>
    </source>
</reference>
<dbReference type="EMBL" id="JBDIME010000002">
    <property type="protein sequence ID" value="MEN2788770.1"/>
    <property type="molecule type" value="Genomic_DNA"/>
</dbReference>
<name>A0ABU9XYY2_9SPHN</name>
<keyword evidence="1" id="KW-0732">Signal</keyword>
<proteinExistence type="predicted"/>